<dbReference type="Proteomes" id="UP000236291">
    <property type="component" value="Unassembled WGS sequence"/>
</dbReference>
<reference evidence="1 2" key="1">
    <citation type="journal article" date="2014" name="Am. J. Bot.">
        <title>Genome assembly and annotation for red clover (Trifolium pratense; Fabaceae).</title>
        <authorList>
            <person name="Istvanek J."/>
            <person name="Jaros M."/>
            <person name="Krenek A."/>
            <person name="Repkova J."/>
        </authorList>
    </citation>
    <scope>NUCLEOTIDE SEQUENCE [LARGE SCALE GENOMIC DNA]</scope>
    <source>
        <strain evidence="2">cv. Tatra</strain>
        <tissue evidence="1">Young leaves</tissue>
    </source>
</reference>
<reference evidence="1 2" key="2">
    <citation type="journal article" date="2017" name="Front. Plant Sci.">
        <title>Gene Classification and Mining of Molecular Markers Useful in Red Clover (Trifolium pratense) Breeding.</title>
        <authorList>
            <person name="Istvanek J."/>
            <person name="Dluhosova J."/>
            <person name="Dluhos P."/>
            <person name="Patkova L."/>
            <person name="Nedelnik J."/>
            <person name="Repkova J."/>
        </authorList>
    </citation>
    <scope>NUCLEOTIDE SEQUENCE [LARGE SCALE GENOMIC DNA]</scope>
    <source>
        <strain evidence="2">cv. Tatra</strain>
        <tissue evidence="1">Young leaves</tissue>
    </source>
</reference>
<comment type="caution">
    <text evidence="1">The sequence shown here is derived from an EMBL/GenBank/DDBJ whole genome shotgun (WGS) entry which is preliminary data.</text>
</comment>
<dbReference type="AlphaFoldDB" id="A0A2K3MD24"/>
<organism evidence="1 2">
    <name type="scientific">Trifolium pratense</name>
    <name type="common">Red clover</name>
    <dbReference type="NCBI Taxonomy" id="57577"/>
    <lineage>
        <taxon>Eukaryota</taxon>
        <taxon>Viridiplantae</taxon>
        <taxon>Streptophyta</taxon>
        <taxon>Embryophyta</taxon>
        <taxon>Tracheophyta</taxon>
        <taxon>Spermatophyta</taxon>
        <taxon>Magnoliopsida</taxon>
        <taxon>eudicotyledons</taxon>
        <taxon>Gunneridae</taxon>
        <taxon>Pentapetalae</taxon>
        <taxon>rosids</taxon>
        <taxon>fabids</taxon>
        <taxon>Fabales</taxon>
        <taxon>Fabaceae</taxon>
        <taxon>Papilionoideae</taxon>
        <taxon>50 kb inversion clade</taxon>
        <taxon>NPAAA clade</taxon>
        <taxon>Hologalegina</taxon>
        <taxon>IRL clade</taxon>
        <taxon>Trifolieae</taxon>
        <taxon>Trifolium</taxon>
    </lineage>
</organism>
<accession>A0A2K3MD24</accession>
<name>A0A2K3MD24_TRIPR</name>
<dbReference type="EMBL" id="ASHM01057353">
    <property type="protein sequence ID" value="PNX88666.1"/>
    <property type="molecule type" value="Genomic_DNA"/>
</dbReference>
<evidence type="ECO:0000313" key="1">
    <source>
        <dbReference type="EMBL" id="PNX88666.1"/>
    </source>
</evidence>
<proteinExistence type="predicted"/>
<evidence type="ECO:0000313" key="2">
    <source>
        <dbReference type="Proteomes" id="UP000236291"/>
    </source>
</evidence>
<sequence>MNVSTRPIPNSVPKAHQFSVKFHSDDEPFYIELNNTLTTLRSLKRRIEVMYHYKYARQIKIDKLAYSESYIDLASDHVGGYDDAPRKYEWHELKNDEDVEEMFNCIEIDPKFPRLYATLIVAK</sequence>
<gene>
    <name evidence="1" type="ORF">L195_g044777</name>
</gene>
<protein>
    <submittedName>
        <fullName evidence="1">Uncharacterized protein</fullName>
    </submittedName>
</protein>